<comment type="subcellular location">
    <subcellularLocation>
        <location evidence="2">Endomembrane system</location>
    </subcellularLocation>
    <subcellularLocation>
        <location evidence="1">Membrane</location>
        <topology evidence="1">Single-pass membrane protein</topology>
    </subcellularLocation>
</comment>
<dbReference type="GO" id="GO:0016192">
    <property type="term" value="P:vesicle-mediated transport"/>
    <property type="evidence" value="ECO:0007669"/>
    <property type="project" value="UniProtKB-ARBA"/>
</dbReference>
<keyword evidence="3" id="KW-0812">Transmembrane</keyword>
<evidence type="ECO:0000256" key="2">
    <source>
        <dbReference type="ARBA" id="ARBA00004308"/>
    </source>
</evidence>
<dbReference type="PRINTS" id="PR00261">
    <property type="entry name" value="LDLRECEPTOR"/>
</dbReference>
<sequence>MWVCDGDKECSDGSDEVNCNTTFSPHKYTCKNGDGISLMWRCDGDEDCDDGSDEKDCEETCGNDEFACDNKQCVSIHALCDGDDDCGDRSDENVPSCHSRVRQEGPLVVTCPPSFISCNLKDTSRLIPLCIPHSAV</sequence>
<accession>A0A8J5TTT2</accession>
<feature type="disulfide bond" evidence="8">
    <location>
        <begin position="42"/>
        <end position="57"/>
    </location>
</feature>
<dbReference type="InterPro" id="IPR050685">
    <property type="entry name" value="LDLR"/>
</dbReference>
<dbReference type="InterPro" id="IPR023415">
    <property type="entry name" value="LDLR_class-A_CS"/>
</dbReference>
<keyword evidence="5" id="KW-1133">Transmembrane helix</keyword>
<evidence type="ECO:0000256" key="6">
    <source>
        <dbReference type="ARBA" id="ARBA00023136"/>
    </source>
</evidence>
<keyword evidence="9" id="KW-0449">Lipoprotein</keyword>
<proteinExistence type="predicted"/>
<evidence type="ECO:0000256" key="4">
    <source>
        <dbReference type="ARBA" id="ARBA00022737"/>
    </source>
</evidence>
<dbReference type="InterPro" id="IPR036055">
    <property type="entry name" value="LDL_receptor-like_sf"/>
</dbReference>
<dbReference type="AlphaFoldDB" id="A0A8J5TTT2"/>
<dbReference type="PROSITE" id="PS50068">
    <property type="entry name" value="LDLRA_2"/>
    <property type="match status" value="2"/>
</dbReference>
<dbReference type="Gene3D" id="4.10.1220.10">
    <property type="entry name" value="EGF-type module"/>
    <property type="match status" value="1"/>
</dbReference>
<evidence type="ECO:0000313" key="9">
    <source>
        <dbReference type="EMBL" id="KAG7177093.1"/>
    </source>
</evidence>
<evidence type="ECO:0000256" key="1">
    <source>
        <dbReference type="ARBA" id="ARBA00004167"/>
    </source>
</evidence>
<dbReference type="SUPFAM" id="SSF57424">
    <property type="entry name" value="LDL receptor-like module"/>
    <property type="match status" value="3"/>
</dbReference>
<feature type="disulfide bond" evidence="8">
    <location>
        <begin position="61"/>
        <end position="73"/>
    </location>
</feature>
<keyword evidence="9" id="KW-0675">Receptor</keyword>
<comment type="caution">
    <text evidence="8">Lacks conserved residue(s) required for the propagation of feature annotation.</text>
</comment>
<comment type="caution">
    <text evidence="9">The sequence shown here is derived from an EMBL/GenBank/DDBJ whole genome shotgun (WGS) entry which is preliminary data.</text>
</comment>
<protein>
    <submittedName>
        <fullName evidence="9">Low-density lipoprotein receptor-related protein 1-like 7</fullName>
    </submittedName>
</protein>
<name>A0A8J5TTT2_HOMAM</name>
<feature type="disulfide bond" evidence="8">
    <location>
        <begin position="30"/>
        <end position="48"/>
    </location>
</feature>
<dbReference type="Proteomes" id="UP000747542">
    <property type="component" value="Unassembled WGS sequence"/>
</dbReference>
<feature type="disulfide bond" evidence="8">
    <location>
        <begin position="68"/>
        <end position="86"/>
    </location>
</feature>
<organism evidence="9 10">
    <name type="scientific">Homarus americanus</name>
    <name type="common">American lobster</name>
    <dbReference type="NCBI Taxonomy" id="6706"/>
    <lineage>
        <taxon>Eukaryota</taxon>
        <taxon>Metazoa</taxon>
        <taxon>Ecdysozoa</taxon>
        <taxon>Arthropoda</taxon>
        <taxon>Crustacea</taxon>
        <taxon>Multicrustacea</taxon>
        <taxon>Malacostraca</taxon>
        <taxon>Eumalacostraca</taxon>
        <taxon>Eucarida</taxon>
        <taxon>Decapoda</taxon>
        <taxon>Pleocyemata</taxon>
        <taxon>Astacidea</taxon>
        <taxon>Nephropoidea</taxon>
        <taxon>Nephropidae</taxon>
        <taxon>Homarus</taxon>
    </lineage>
</organism>
<keyword evidence="4" id="KW-0677">Repeat</keyword>
<dbReference type="EMBL" id="JAHLQT010002534">
    <property type="protein sequence ID" value="KAG7177093.1"/>
    <property type="molecule type" value="Genomic_DNA"/>
</dbReference>
<dbReference type="InterPro" id="IPR002172">
    <property type="entry name" value="LDrepeatLR_classA_rpt"/>
</dbReference>
<dbReference type="Pfam" id="PF00057">
    <property type="entry name" value="Ldl_recept_a"/>
    <property type="match status" value="3"/>
</dbReference>
<evidence type="ECO:0000313" key="10">
    <source>
        <dbReference type="Proteomes" id="UP000747542"/>
    </source>
</evidence>
<dbReference type="PANTHER" id="PTHR24270">
    <property type="entry name" value="LOW-DENSITY LIPOPROTEIN RECEPTOR-RELATED"/>
    <property type="match status" value="1"/>
</dbReference>
<dbReference type="PANTHER" id="PTHR24270:SF8">
    <property type="entry name" value="LD11117P-RELATED"/>
    <property type="match status" value="1"/>
</dbReference>
<keyword evidence="10" id="KW-1185">Reference proteome</keyword>
<evidence type="ECO:0000256" key="5">
    <source>
        <dbReference type="ARBA" id="ARBA00022989"/>
    </source>
</evidence>
<dbReference type="SMART" id="SM00192">
    <property type="entry name" value="LDLa"/>
    <property type="match status" value="2"/>
</dbReference>
<dbReference type="GO" id="GO:0005886">
    <property type="term" value="C:plasma membrane"/>
    <property type="evidence" value="ECO:0007669"/>
    <property type="project" value="TreeGrafter"/>
</dbReference>
<reference evidence="9" key="1">
    <citation type="journal article" date="2021" name="Sci. Adv.">
        <title>The American lobster genome reveals insights on longevity, neural, and immune adaptations.</title>
        <authorList>
            <person name="Polinski J.M."/>
            <person name="Zimin A.V."/>
            <person name="Clark K.F."/>
            <person name="Kohn A.B."/>
            <person name="Sadowski N."/>
            <person name="Timp W."/>
            <person name="Ptitsyn A."/>
            <person name="Khanna P."/>
            <person name="Romanova D.Y."/>
            <person name="Williams P."/>
            <person name="Greenwood S.J."/>
            <person name="Moroz L.L."/>
            <person name="Walt D.R."/>
            <person name="Bodnar A.G."/>
        </authorList>
    </citation>
    <scope>NUCLEOTIDE SEQUENCE</scope>
    <source>
        <strain evidence="9">GMGI-L3</strain>
    </source>
</reference>
<dbReference type="PROSITE" id="PS01209">
    <property type="entry name" value="LDLRA_1"/>
    <property type="match status" value="1"/>
</dbReference>
<evidence type="ECO:0000256" key="7">
    <source>
        <dbReference type="ARBA" id="ARBA00023157"/>
    </source>
</evidence>
<evidence type="ECO:0000256" key="3">
    <source>
        <dbReference type="ARBA" id="ARBA00022692"/>
    </source>
</evidence>
<keyword evidence="7 8" id="KW-1015">Disulfide bond</keyword>
<dbReference type="GO" id="GO:0012505">
    <property type="term" value="C:endomembrane system"/>
    <property type="evidence" value="ECO:0007669"/>
    <property type="project" value="UniProtKB-SubCell"/>
</dbReference>
<keyword evidence="6" id="KW-0472">Membrane</keyword>
<evidence type="ECO:0000256" key="8">
    <source>
        <dbReference type="PROSITE-ProRule" id="PRU00124"/>
    </source>
</evidence>
<dbReference type="Gene3D" id="4.10.400.10">
    <property type="entry name" value="Low-density Lipoprotein Receptor"/>
    <property type="match status" value="2"/>
</dbReference>
<dbReference type="CDD" id="cd00112">
    <property type="entry name" value="LDLa"/>
    <property type="match status" value="1"/>
</dbReference>
<gene>
    <name evidence="9" type="primary">Lrp1-L7</name>
    <name evidence="9" type="ORF">Hamer_G000320</name>
</gene>